<sequence length="83" mass="9253">MRNPRSDRVRQVRALAGRSVRSRTGRFLIEGPQAVREAVRFAPDRVVDVYLTEAASERYPEIVDAARGAGCGSTRPPTTSWPR</sequence>
<evidence type="ECO:0000259" key="1">
    <source>
        <dbReference type="Pfam" id="PF22435"/>
    </source>
</evidence>
<dbReference type="Gene3D" id="3.30.1330.30">
    <property type="match status" value="1"/>
</dbReference>
<reference evidence="3" key="1">
    <citation type="journal article" date="2019" name="Int. J. Syst. Evol. Microbiol.">
        <title>The Global Catalogue of Microorganisms (GCM) 10K type strain sequencing project: providing services to taxonomists for standard genome sequencing and annotation.</title>
        <authorList>
            <consortium name="The Broad Institute Genomics Platform"/>
            <consortium name="The Broad Institute Genome Sequencing Center for Infectious Disease"/>
            <person name="Wu L."/>
            <person name="Ma J."/>
        </authorList>
    </citation>
    <scope>NUCLEOTIDE SEQUENCE [LARGE SCALE GENOMIC DNA]</scope>
    <source>
        <strain evidence="3">NBRC 106348</strain>
    </source>
</reference>
<proteinExistence type="predicted"/>
<name>A0ABQ6I8L9_9MICO</name>
<comment type="caution">
    <text evidence="2">The sequence shown here is derived from an EMBL/GenBank/DDBJ whole genome shotgun (WGS) entry which is preliminary data.</text>
</comment>
<dbReference type="SUPFAM" id="SSF55315">
    <property type="entry name" value="L30e-like"/>
    <property type="match status" value="1"/>
</dbReference>
<evidence type="ECO:0000313" key="3">
    <source>
        <dbReference type="Proteomes" id="UP001157091"/>
    </source>
</evidence>
<evidence type="ECO:0000313" key="2">
    <source>
        <dbReference type="EMBL" id="GMA26354.1"/>
    </source>
</evidence>
<protein>
    <recommendedName>
        <fullName evidence="1">MRM3-like substrate binding domain-containing protein</fullName>
    </recommendedName>
</protein>
<dbReference type="InterPro" id="IPR029064">
    <property type="entry name" value="Ribosomal_eL30-like_sf"/>
</dbReference>
<organism evidence="2 3">
    <name type="scientific">Luteimicrobium album</name>
    <dbReference type="NCBI Taxonomy" id="1054550"/>
    <lineage>
        <taxon>Bacteria</taxon>
        <taxon>Bacillati</taxon>
        <taxon>Actinomycetota</taxon>
        <taxon>Actinomycetes</taxon>
        <taxon>Micrococcales</taxon>
        <taxon>Luteimicrobium</taxon>
    </lineage>
</organism>
<dbReference type="Pfam" id="PF22435">
    <property type="entry name" value="MRM3-like_sub_bind"/>
    <property type="match status" value="1"/>
</dbReference>
<dbReference type="EMBL" id="BSUK01000001">
    <property type="protein sequence ID" value="GMA26354.1"/>
    <property type="molecule type" value="Genomic_DNA"/>
</dbReference>
<keyword evidence="3" id="KW-1185">Reference proteome</keyword>
<dbReference type="InterPro" id="IPR053888">
    <property type="entry name" value="MRM3-like_sub_bind"/>
</dbReference>
<feature type="domain" description="MRM3-like substrate binding" evidence="1">
    <location>
        <begin position="8"/>
        <end position="40"/>
    </location>
</feature>
<gene>
    <name evidence="2" type="ORF">GCM10025864_41130</name>
</gene>
<accession>A0ABQ6I8L9</accession>
<dbReference type="Proteomes" id="UP001157091">
    <property type="component" value="Unassembled WGS sequence"/>
</dbReference>